<dbReference type="AlphaFoldDB" id="A0A8J3JKE3"/>
<dbReference type="InterPro" id="IPR020846">
    <property type="entry name" value="MFS_dom"/>
</dbReference>
<evidence type="ECO:0000313" key="8">
    <source>
        <dbReference type="EMBL" id="GIF78774.1"/>
    </source>
</evidence>
<dbReference type="PROSITE" id="PS50850">
    <property type="entry name" value="MFS"/>
    <property type="match status" value="1"/>
</dbReference>
<dbReference type="SUPFAM" id="SSF103473">
    <property type="entry name" value="MFS general substrate transporter"/>
    <property type="match status" value="1"/>
</dbReference>
<evidence type="ECO:0000256" key="6">
    <source>
        <dbReference type="SAM" id="Phobius"/>
    </source>
</evidence>
<feature type="transmembrane region" description="Helical" evidence="6">
    <location>
        <begin position="165"/>
        <end position="189"/>
    </location>
</feature>
<evidence type="ECO:0000259" key="7">
    <source>
        <dbReference type="PROSITE" id="PS50850"/>
    </source>
</evidence>
<dbReference type="Gene3D" id="1.20.1250.20">
    <property type="entry name" value="MFS general substrate transporter like domains"/>
    <property type="match status" value="1"/>
</dbReference>
<dbReference type="PANTHER" id="PTHR42718">
    <property type="entry name" value="MAJOR FACILITATOR SUPERFAMILY MULTIDRUG TRANSPORTER MFSC"/>
    <property type="match status" value="1"/>
</dbReference>
<feature type="transmembrane region" description="Helical" evidence="6">
    <location>
        <begin position="81"/>
        <end position="101"/>
    </location>
</feature>
<evidence type="ECO:0000256" key="5">
    <source>
        <dbReference type="ARBA" id="ARBA00023136"/>
    </source>
</evidence>
<dbReference type="GO" id="GO:0022857">
    <property type="term" value="F:transmembrane transporter activity"/>
    <property type="evidence" value="ECO:0007669"/>
    <property type="project" value="InterPro"/>
</dbReference>
<comment type="caution">
    <text evidence="8">The sequence shown here is derived from an EMBL/GenBank/DDBJ whole genome shotgun (WGS) entry which is preliminary data.</text>
</comment>
<feature type="transmembrane region" description="Helical" evidence="6">
    <location>
        <begin position="301"/>
        <end position="321"/>
    </location>
</feature>
<keyword evidence="4 6" id="KW-1133">Transmembrane helix</keyword>
<dbReference type="EMBL" id="BONF01000001">
    <property type="protein sequence ID" value="GIF78774.1"/>
    <property type="molecule type" value="Genomic_DNA"/>
</dbReference>
<feature type="transmembrane region" description="Helical" evidence="6">
    <location>
        <begin position="333"/>
        <end position="353"/>
    </location>
</feature>
<keyword evidence="9" id="KW-1185">Reference proteome</keyword>
<dbReference type="InterPro" id="IPR036259">
    <property type="entry name" value="MFS_trans_sf"/>
</dbReference>
<organism evidence="8 9">
    <name type="scientific">Catellatospora bangladeshensis</name>
    <dbReference type="NCBI Taxonomy" id="310355"/>
    <lineage>
        <taxon>Bacteria</taxon>
        <taxon>Bacillati</taxon>
        <taxon>Actinomycetota</taxon>
        <taxon>Actinomycetes</taxon>
        <taxon>Micromonosporales</taxon>
        <taxon>Micromonosporaceae</taxon>
        <taxon>Catellatospora</taxon>
    </lineage>
</organism>
<keyword evidence="2" id="KW-0813">Transport</keyword>
<evidence type="ECO:0000313" key="9">
    <source>
        <dbReference type="Proteomes" id="UP000601223"/>
    </source>
</evidence>
<gene>
    <name evidence="8" type="primary">smvA_1</name>
    <name evidence="8" type="ORF">Cba03nite_01230</name>
</gene>
<feature type="transmembrane region" description="Helical" evidence="6">
    <location>
        <begin position="483"/>
        <end position="503"/>
    </location>
</feature>
<dbReference type="Pfam" id="PF07690">
    <property type="entry name" value="MFS_1"/>
    <property type="match status" value="1"/>
</dbReference>
<feature type="transmembrane region" description="Helical" evidence="6">
    <location>
        <begin position="54"/>
        <end position="74"/>
    </location>
</feature>
<protein>
    <submittedName>
        <fullName evidence="8">MFS transporter</fullName>
    </submittedName>
</protein>
<feature type="transmembrane region" description="Helical" evidence="6">
    <location>
        <begin position="365"/>
        <end position="385"/>
    </location>
</feature>
<keyword evidence="5 6" id="KW-0472">Membrane</keyword>
<dbReference type="Proteomes" id="UP000601223">
    <property type="component" value="Unassembled WGS sequence"/>
</dbReference>
<evidence type="ECO:0000256" key="3">
    <source>
        <dbReference type="ARBA" id="ARBA00022692"/>
    </source>
</evidence>
<comment type="subcellular location">
    <subcellularLocation>
        <location evidence="1">Cell membrane</location>
        <topology evidence="1">Multi-pass membrane protein</topology>
    </subcellularLocation>
</comment>
<feature type="transmembrane region" description="Helical" evidence="6">
    <location>
        <begin position="140"/>
        <end position="159"/>
    </location>
</feature>
<evidence type="ECO:0000256" key="2">
    <source>
        <dbReference type="ARBA" id="ARBA00022448"/>
    </source>
</evidence>
<name>A0A8J3JKE3_9ACTN</name>
<dbReference type="CDD" id="cd17321">
    <property type="entry name" value="MFS_MMR_MDR_like"/>
    <property type="match status" value="1"/>
</dbReference>
<keyword evidence="3 6" id="KW-0812">Transmembrane</keyword>
<sequence>MTATPPGTAPARQSLVLGTLILVAGVANLNLSVANVALPSIGRAFDSSQTMLNLVAVGYSLGLAASVLYLGAVGDRHGRKLLLITGVGLSVPACLLAAFSVSDVMLVLSRVLGGLAAGMAYPTTLALITALWSGARRTRAIALWSAIGGAISATGPLLAGLVLQWFWWGSVFLLTLPLALVALLLAWRVIPAHVNETTEPVDNLGGVLSVLLVAALVLGVNFAPTPGAGAAVAGLFVIALAAAAAFVLRQRRAPNPLYDLDVAARRTFWVAALAGVIVFGSLMGSLFIGQQFLQNVLGYSTLQSGAAILPSPLLMTMVAAHSARLVERHGSRFTLLCGYAFLLLGFLAMLLLWREGIPYWRVGLAYALVGAGIGFAGTPASRALTSSVPVRRAGMASGTADLQRDLGGAIMQSLLGALLTAGYARSFAAQIQQSPDAQQVSQATEAELQKSFSSAADTAQRYPEYATQIVQAAREAFLAGDRWAYSAAALAIVIGIVLVALAYPRHAEEDRLLASYQLRS</sequence>
<proteinExistence type="predicted"/>
<dbReference type="PANTHER" id="PTHR42718:SF9">
    <property type="entry name" value="MAJOR FACILITATOR SUPERFAMILY MULTIDRUG TRANSPORTER MFSC"/>
    <property type="match status" value="1"/>
</dbReference>
<feature type="transmembrane region" description="Helical" evidence="6">
    <location>
        <begin position="228"/>
        <end position="248"/>
    </location>
</feature>
<evidence type="ECO:0000256" key="1">
    <source>
        <dbReference type="ARBA" id="ARBA00004651"/>
    </source>
</evidence>
<dbReference type="InterPro" id="IPR011701">
    <property type="entry name" value="MFS"/>
</dbReference>
<dbReference type="GO" id="GO:0005886">
    <property type="term" value="C:plasma membrane"/>
    <property type="evidence" value="ECO:0007669"/>
    <property type="project" value="UniProtKB-SubCell"/>
</dbReference>
<reference evidence="8 9" key="1">
    <citation type="submission" date="2021-01" db="EMBL/GenBank/DDBJ databases">
        <title>Whole genome shotgun sequence of Catellatospora bangladeshensis NBRC 107357.</title>
        <authorList>
            <person name="Komaki H."/>
            <person name="Tamura T."/>
        </authorList>
    </citation>
    <scope>NUCLEOTIDE SEQUENCE [LARGE SCALE GENOMIC DNA]</scope>
    <source>
        <strain evidence="8 9">NBRC 107357</strain>
    </source>
</reference>
<accession>A0A8J3JKE3</accession>
<feature type="transmembrane region" description="Helical" evidence="6">
    <location>
        <begin position="268"/>
        <end position="289"/>
    </location>
</feature>
<feature type="domain" description="Major facilitator superfamily (MFS) profile" evidence="7">
    <location>
        <begin position="16"/>
        <end position="507"/>
    </location>
</feature>
<feature type="transmembrane region" description="Helical" evidence="6">
    <location>
        <begin position="107"/>
        <end position="128"/>
    </location>
</feature>
<dbReference type="RefSeq" id="WP_203740412.1">
    <property type="nucleotide sequence ID" value="NZ_BONF01000001.1"/>
</dbReference>
<feature type="transmembrane region" description="Helical" evidence="6">
    <location>
        <begin position="201"/>
        <end position="222"/>
    </location>
</feature>
<evidence type="ECO:0000256" key="4">
    <source>
        <dbReference type="ARBA" id="ARBA00022989"/>
    </source>
</evidence>
<dbReference type="Gene3D" id="1.20.1720.10">
    <property type="entry name" value="Multidrug resistance protein D"/>
    <property type="match status" value="1"/>
</dbReference>